<keyword evidence="1" id="KW-0805">Transcription regulation</keyword>
<dbReference type="SMART" id="SM00347">
    <property type="entry name" value="HTH_MARR"/>
    <property type="match status" value="1"/>
</dbReference>
<dbReference type="GO" id="GO:0003677">
    <property type="term" value="F:DNA binding"/>
    <property type="evidence" value="ECO:0007669"/>
    <property type="project" value="UniProtKB-KW"/>
</dbReference>
<dbReference type="AlphaFoldDB" id="A0A937G147"/>
<evidence type="ECO:0000256" key="3">
    <source>
        <dbReference type="ARBA" id="ARBA00023163"/>
    </source>
</evidence>
<dbReference type="GO" id="GO:0003700">
    <property type="term" value="F:DNA-binding transcription factor activity"/>
    <property type="evidence" value="ECO:0007669"/>
    <property type="project" value="InterPro"/>
</dbReference>
<name>A0A937G147_9BACT</name>
<gene>
    <name evidence="5" type="ORF">JMN32_18195</name>
</gene>
<dbReference type="PANTHER" id="PTHR42756">
    <property type="entry name" value="TRANSCRIPTIONAL REGULATOR, MARR"/>
    <property type="match status" value="1"/>
</dbReference>
<dbReference type="PROSITE" id="PS50995">
    <property type="entry name" value="HTH_MARR_2"/>
    <property type="match status" value="1"/>
</dbReference>
<evidence type="ECO:0000256" key="1">
    <source>
        <dbReference type="ARBA" id="ARBA00023015"/>
    </source>
</evidence>
<keyword evidence="3" id="KW-0804">Transcription</keyword>
<dbReference type="EMBL" id="JAEUGD010000059">
    <property type="protein sequence ID" value="MBL6448251.1"/>
    <property type="molecule type" value="Genomic_DNA"/>
</dbReference>
<keyword evidence="2" id="KW-0238">DNA-binding</keyword>
<evidence type="ECO:0000313" key="6">
    <source>
        <dbReference type="Proteomes" id="UP000614216"/>
    </source>
</evidence>
<evidence type="ECO:0000259" key="4">
    <source>
        <dbReference type="PROSITE" id="PS50995"/>
    </source>
</evidence>
<reference evidence="5" key="1">
    <citation type="submission" date="2021-01" db="EMBL/GenBank/DDBJ databases">
        <title>Fulvivirga kasyanovii gen. nov., sp nov., a novel member of the phylum Bacteroidetes isolated from seawater in a mussel farm.</title>
        <authorList>
            <person name="Zhao L.-H."/>
            <person name="Wang Z.-J."/>
        </authorList>
    </citation>
    <scope>NUCLEOTIDE SEQUENCE</scope>
    <source>
        <strain evidence="5">29W222</strain>
    </source>
</reference>
<organism evidence="5 6">
    <name type="scientific">Fulvivirga marina</name>
    <dbReference type="NCBI Taxonomy" id="2494733"/>
    <lineage>
        <taxon>Bacteria</taxon>
        <taxon>Pseudomonadati</taxon>
        <taxon>Bacteroidota</taxon>
        <taxon>Cytophagia</taxon>
        <taxon>Cytophagales</taxon>
        <taxon>Fulvivirgaceae</taxon>
        <taxon>Fulvivirga</taxon>
    </lineage>
</organism>
<evidence type="ECO:0000313" key="5">
    <source>
        <dbReference type="EMBL" id="MBL6448251.1"/>
    </source>
</evidence>
<dbReference type="InterPro" id="IPR000835">
    <property type="entry name" value="HTH_MarR-typ"/>
</dbReference>
<dbReference type="InterPro" id="IPR036388">
    <property type="entry name" value="WH-like_DNA-bd_sf"/>
</dbReference>
<accession>A0A937G147</accession>
<dbReference type="Gene3D" id="1.10.10.10">
    <property type="entry name" value="Winged helix-like DNA-binding domain superfamily/Winged helix DNA-binding domain"/>
    <property type="match status" value="1"/>
</dbReference>
<keyword evidence="6" id="KW-1185">Reference proteome</keyword>
<feature type="domain" description="HTH marR-type" evidence="4">
    <location>
        <begin position="1"/>
        <end position="113"/>
    </location>
</feature>
<dbReference type="Pfam" id="PF01047">
    <property type="entry name" value="MarR"/>
    <property type="match status" value="1"/>
</dbReference>
<dbReference type="Proteomes" id="UP000614216">
    <property type="component" value="Unassembled WGS sequence"/>
</dbReference>
<protein>
    <submittedName>
        <fullName evidence="5">MarR family transcriptional regulator</fullName>
    </submittedName>
</protein>
<proteinExistence type="predicted"/>
<dbReference type="InterPro" id="IPR036390">
    <property type="entry name" value="WH_DNA-bd_sf"/>
</dbReference>
<comment type="caution">
    <text evidence="5">The sequence shown here is derived from an EMBL/GenBank/DDBJ whole genome shotgun (WGS) entry which is preliminary data.</text>
</comment>
<sequence length="116" mass="13401">MADEEFATTGLTSSYAFLLMTVCEKPGIQPKEISHHMQLTPSTVTRLIEKMEYRGYLKREHIGRTTAVYPTQLGEDLHPKIKEAWKKLYQRYSNILGKTEGDKLTELINEANERLE</sequence>
<dbReference type="PANTHER" id="PTHR42756:SF1">
    <property type="entry name" value="TRANSCRIPTIONAL REPRESSOR OF EMRAB OPERON"/>
    <property type="match status" value="1"/>
</dbReference>
<dbReference type="SUPFAM" id="SSF46785">
    <property type="entry name" value="Winged helix' DNA-binding domain"/>
    <property type="match status" value="1"/>
</dbReference>
<evidence type="ECO:0000256" key="2">
    <source>
        <dbReference type="ARBA" id="ARBA00023125"/>
    </source>
</evidence>
<dbReference type="RefSeq" id="WP_202857793.1">
    <property type="nucleotide sequence ID" value="NZ_JAEUGD010000059.1"/>
</dbReference>